<evidence type="ECO:0000259" key="2">
    <source>
        <dbReference type="Pfam" id="PF14856"/>
    </source>
</evidence>
<feature type="domain" description="Ecp2 effector protein-like" evidence="2">
    <location>
        <begin position="31"/>
        <end position="137"/>
    </location>
</feature>
<organism evidence="3 4">
    <name type="scientific">Clohesyomyces aquaticus</name>
    <dbReference type="NCBI Taxonomy" id="1231657"/>
    <lineage>
        <taxon>Eukaryota</taxon>
        <taxon>Fungi</taxon>
        <taxon>Dikarya</taxon>
        <taxon>Ascomycota</taxon>
        <taxon>Pezizomycotina</taxon>
        <taxon>Dothideomycetes</taxon>
        <taxon>Pleosporomycetidae</taxon>
        <taxon>Pleosporales</taxon>
        <taxon>Lindgomycetaceae</taxon>
        <taxon>Clohesyomyces</taxon>
    </lineage>
</organism>
<evidence type="ECO:0000313" key="3">
    <source>
        <dbReference type="EMBL" id="ORY09417.1"/>
    </source>
</evidence>
<dbReference type="InterPro" id="IPR029226">
    <property type="entry name" value="Ecp2-like"/>
</dbReference>
<name>A0A1Y1ZHD5_9PLEO</name>
<reference evidence="3 4" key="1">
    <citation type="submission" date="2016-07" db="EMBL/GenBank/DDBJ databases">
        <title>Pervasive Adenine N6-methylation of Active Genes in Fungi.</title>
        <authorList>
            <consortium name="DOE Joint Genome Institute"/>
            <person name="Mondo S.J."/>
            <person name="Dannebaum R.O."/>
            <person name="Kuo R.C."/>
            <person name="Labutti K."/>
            <person name="Haridas S."/>
            <person name="Kuo A."/>
            <person name="Salamov A."/>
            <person name="Ahrendt S.R."/>
            <person name="Lipzen A."/>
            <person name="Sullivan W."/>
            <person name="Andreopoulos W.B."/>
            <person name="Clum A."/>
            <person name="Lindquist E."/>
            <person name="Daum C."/>
            <person name="Ramamoorthy G.K."/>
            <person name="Gryganskyi A."/>
            <person name="Culley D."/>
            <person name="Magnuson J.K."/>
            <person name="James T.Y."/>
            <person name="O'Malley M.A."/>
            <person name="Stajich J.E."/>
            <person name="Spatafora J.W."/>
            <person name="Visel A."/>
            <person name="Grigoriev I.V."/>
        </authorList>
    </citation>
    <scope>NUCLEOTIDE SEQUENCE [LARGE SCALE GENOMIC DNA]</scope>
    <source>
        <strain evidence="3 4">CBS 115471</strain>
    </source>
</reference>
<dbReference type="Pfam" id="PF14856">
    <property type="entry name" value="Hce2"/>
    <property type="match status" value="1"/>
</dbReference>
<proteinExistence type="predicted"/>
<dbReference type="Proteomes" id="UP000193144">
    <property type="component" value="Unassembled WGS sequence"/>
</dbReference>
<evidence type="ECO:0000256" key="1">
    <source>
        <dbReference type="SAM" id="SignalP"/>
    </source>
</evidence>
<feature type="signal peptide" evidence="1">
    <location>
        <begin position="1"/>
        <end position="18"/>
    </location>
</feature>
<sequence length="147" mass="15796">MKVQVISLFALLSPLTVAIDYCAGDESIGRDCDTLTYVDVTTSASSAPKTSECQDTCRGILTDAGDWIVDMANKPAGYVQHMASYPCAFSVTRPPGDTTSWTASMTNQDMVSILDEVSKRFGSLHGGRVAANGTMRCTGHTVQWFVD</sequence>
<dbReference type="OrthoDB" id="73875at2759"/>
<gene>
    <name evidence="3" type="ORF">BCR34DRAFT_370993</name>
</gene>
<dbReference type="EMBL" id="MCFA01000086">
    <property type="protein sequence ID" value="ORY09417.1"/>
    <property type="molecule type" value="Genomic_DNA"/>
</dbReference>
<feature type="chain" id="PRO_5012869791" description="Ecp2 effector protein-like domain-containing protein" evidence="1">
    <location>
        <begin position="19"/>
        <end position="147"/>
    </location>
</feature>
<evidence type="ECO:0000313" key="4">
    <source>
        <dbReference type="Proteomes" id="UP000193144"/>
    </source>
</evidence>
<dbReference type="AlphaFoldDB" id="A0A1Y1ZHD5"/>
<keyword evidence="1" id="KW-0732">Signal</keyword>
<comment type="caution">
    <text evidence="3">The sequence shown here is derived from an EMBL/GenBank/DDBJ whole genome shotgun (WGS) entry which is preliminary data.</text>
</comment>
<protein>
    <recommendedName>
        <fullName evidence="2">Ecp2 effector protein-like domain-containing protein</fullName>
    </recommendedName>
</protein>
<keyword evidence="4" id="KW-1185">Reference proteome</keyword>
<accession>A0A1Y1ZHD5</accession>